<accession>A0A238KQ25</accession>
<name>A0A238KQ25_9RHOB</name>
<dbReference type="CDD" id="cd14659">
    <property type="entry name" value="Imelysin-like_IPPA"/>
    <property type="match status" value="1"/>
</dbReference>
<reference evidence="6" key="1">
    <citation type="submission" date="2017-05" db="EMBL/GenBank/DDBJ databases">
        <authorList>
            <person name="Rodrigo-Torres L."/>
            <person name="Arahal R. D."/>
            <person name="Lucena T."/>
        </authorList>
    </citation>
    <scope>NUCLEOTIDE SEQUENCE [LARGE SCALE GENOMIC DNA]</scope>
    <source>
        <strain evidence="6">CECT 8621</strain>
    </source>
</reference>
<feature type="signal peptide" evidence="3">
    <location>
        <begin position="1"/>
        <end position="18"/>
    </location>
</feature>
<dbReference type="InterPro" id="IPR034984">
    <property type="entry name" value="Imelysin-like_IPPA"/>
</dbReference>
<gene>
    <name evidence="5" type="ORF">COL8621_02499</name>
</gene>
<sequence length="338" mass="36192">MRFLFPAVIALLPTATLAADFRATITDAVNEHVLTRIDALAETTATLASTAQQDCAPTSAPLRAAYGTAFDAWIAASHLRFGPSEAENRAYALSFWPDTRSATPKTLAGLIASEDAAVDDPAEFAEVSIAGRGFYALEFALYDPAISAADPVYLCKLITALTRDIADTSAAIQADWHGGYAALLLQPGVDGNDTYRSESEALQELYKALNTGLQVTADTRLGMPLGTFDRPRPKRAEARRSARSKRHVEVSLVTLRDLALRLASGDETATTELTAAFDRAFDQLETIDDPTFAGVADPMQRFQIEALQQSIHQITNAVAAQLSPLLGVGEGFNALDGD</sequence>
<evidence type="ECO:0000313" key="6">
    <source>
        <dbReference type="Proteomes" id="UP000202922"/>
    </source>
</evidence>
<evidence type="ECO:0000259" key="4">
    <source>
        <dbReference type="Pfam" id="PF09375"/>
    </source>
</evidence>
<dbReference type="AlphaFoldDB" id="A0A238KQ25"/>
<comment type="subcellular location">
    <subcellularLocation>
        <location evidence="1">Cell envelope</location>
    </subcellularLocation>
</comment>
<dbReference type="InterPro" id="IPR018976">
    <property type="entry name" value="Imelysin-like"/>
</dbReference>
<evidence type="ECO:0000256" key="2">
    <source>
        <dbReference type="ARBA" id="ARBA00022729"/>
    </source>
</evidence>
<protein>
    <submittedName>
        <fullName evidence="5">Imelysin</fullName>
    </submittedName>
</protein>
<evidence type="ECO:0000256" key="3">
    <source>
        <dbReference type="SAM" id="SignalP"/>
    </source>
</evidence>
<feature type="chain" id="PRO_5013099492" evidence="3">
    <location>
        <begin position="19"/>
        <end position="338"/>
    </location>
</feature>
<dbReference type="GO" id="GO:0030313">
    <property type="term" value="C:cell envelope"/>
    <property type="evidence" value="ECO:0007669"/>
    <property type="project" value="UniProtKB-SubCell"/>
</dbReference>
<dbReference type="OrthoDB" id="5729110at2"/>
<organism evidence="5 6">
    <name type="scientific">Actibacterium lipolyticum</name>
    <dbReference type="NCBI Taxonomy" id="1524263"/>
    <lineage>
        <taxon>Bacteria</taxon>
        <taxon>Pseudomonadati</taxon>
        <taxon>Pseudomonadota</taxon>
        <taxon>Alphaproteobacteria</taxon>
        <taxon>Rhodobacterales</taxon>
        <taxon>Roseobacteraceae</taxon>
        <taxon>Actibacterium</taxon>
    </lineage>
</organism>
<proteinExistence type="predicted"/>
<evidence type="ECO:0000256" key="1">
    <source>
        <dbReference type="ARBA" id="ARBA00004196"/>
    </source>
</evidence>
<feature type="domain" description="Imelysin-like" evidence="4">
    <location>
        <begin position="36"/>
        <end position="316"/>
    </location>
</feature>
<evidence type="ECO:0000313" key="5">
    <source>
        <dbReference type="EMBL" id="SMX44212.1"/>
    </source>
</evidence>
<dbReference type="EMBL" id="FXYE01000002">
    <property type="protein sequence ID" value="SMX44212.1"/>
    <property type="molecule type" value="Genomic_DNA"/>
</dbReference>
<dbReference type="InterPro" id="IPR038352">
    <property type="entry name" value="Imelysin_sf"/>
</dbReference>
<dbReference type="Pfam" id="PF09375">
    <property type="entry name" value="Peptidase_M75"/>
    <property type="match status" value="1"/>
</dbReference>
<dbReference type="Gene3D" id="1.20.1420.20">
    <property type="entry name" value="M75 peptidase, HXXE motif"/>
    <property type="match status" value="1"/>
</dbReference>
<keyword evidence="6" id="KW-1185">Reference proteome</keyword>
<keyword evidence="2 3" id="KW-0732">Signal</keyword>
<dbReference type="Proteomes" id="UP000202922">
    <property type="component" value="Unassembled WGS sequence"/>
</dbReference>
<dbReference type="RefSeq" id="WP_093967645.1">
    <property type="nucleotide sequence ID" value="NZ_FXYE01000002.1"/>
</dbReference>